<dbReference type="Proteomes" id="UP000501690">
    <property type="component" value="Linkage Group LG10"/>
</dbReference>
<sequence length="53" mass="6191">MYSIITFISSVERVNNKETWYFRPCEPVSPKREYQKLLPGTCASCRSGDELLF</sequence>
<protein>
    <submittedName>
        <fullName evidence="1">Uncharacterized protein</fullName>
    </submittedName>
</protein>
<name>A0A4D6NBU5_VIGUN</name>
<dbReference type="EMBL" id="CP039354">
    <property type="protein sequence ID" value="QCE10204.1"/>
    <property type="molecule type" value="Genomic_DNA"/>
</dbReference>
<reference evidence="1 2" key="1">
    <citation type="submission" date="2019-04" db="EMBL/GenBank/DDBJ databases">
        <title>An improved genome assembly and genetic linkage map for asparagus bean, Vigna unguiculata ssp. sesquipedialis.</title>
        <authorList>
            <person name="Xia Q."/>
            <person name="Zhang R."/>
            <person name="Dong Y."/>
        </authorList>
    </citation>
    <scope>NUCLEOTIDE SEQUENCE [LARGE SCALE GENOMIC DNA]</scope>
    <source>
        <tissue evidence="1">Leaf</tissue>
    </source>
</reference>
<accession>A0A4D6NBU5</accession>
<proteinExistence type="predicted"/>
<gene>
    <name evidence="1" type="ORF">DEO72_LG10g1430</name>
</gene>
<keyword evidence="2" id="KW-1185">Reference proteome</keyword>
<dbReference type="AlphaFoldDB" id="A0A4D6NBU5"/>
<organism evidence="1 2">
    <name type="scientific">Vigna unguiculata</name>
    <name type="common">Cowpea</name>
    <dbReference type="NCBI Taxonomy" id="3917"/>
    <lineage>
        <taxon>Eukaryota</taxon>
        <taxon>Viridiplantae</taxon>
        <taxon>Streptophyta</taxon>
        <taxon>Embryophyta</taxon>
        <taxon>Tracheophyta</taxon>
        <taxon>Spermatophyta</taxon>
        <taxon>Magnoliopsida</taxon>
        <taxon>eudicotyledons</taxon>
        <taxon>Gunneridae</taxon>
        <taxon>Pentapetalae</taxon>
        <taxon>rosids</taxon>
        <taxon>fabids</taxon>
        <taxon>Fabales</taxon>
        <taxon>Fabaceae</taxon>
        <taxon>Papilionoideae</taxon>
        <taxon>50 kb inversion clade</taxon>
        <taxon>NPAAA clade</taxon>
        <taxon>indigoferoid/millettioid clade</taxon>
        <taxon>Phaseoleae</taxon>
        <taxon>Vigna</taxon>
    </lineage>
</organism>
<evidence type="ECO:0000313" key="2">
    <source>
        <dbReference type="Proteomes" id="UP000501690"/>
    </source>
</evidence>
<evidence type="ECO:0000313" key="1">
    <source>
        <dbReference type="EMBL" id="QCE10204.1"/>
    </source>
</evidence>